<dbReference type="GeneID" id="17036317"/>
<name>I0YJ37_COCSC</name>
<dbReference type="Proteomes" id="UP000007264">
    <property type="component" value="Unassembled WGS sequence"/>
</dbReference>
<gene>
    <name evidence="1" type="ORF">COCSUDRAFT_60370</name>
</gene>
<accession>I0YJ37</accession>
<dbReference type="EMBL" id="AGSI01000024">
    <property type="protein sequence ID" value="EIE18406.1"/>
    <property type="molecule type" value="Genomic_DNA"/>
</dbReference>
<evidence type="ECO:0000313" key="1">
    <source>
        <dbReference type="EMBL" id="EIE18406.1"/>
    </source>
</evidence>
<dbReference type="RefSeq" id="XP_005642950.1">
    <property type="nucleotide sequence ID" value="XM_005642893.1"/>
</dbReference>
<evidence type="ECO:0000313" key="2">
    <source>
        <dbReference type="Proteomes" id="UP000007264"/>
    </source>
</evidence>
<protein>
    <submittedName>
        <fullName evidence="1">Uncharacterized protein</fullName>
    </submittedName>
</protein>
<keyword evidence="2" id="KW-1185">Reference proteome</keyword>
<proteinExistence type="predicted"/>
<comment type="caution">
    <text evidence="1">The sequence shown here is derived from an EMBL/GenBank/DDBJ whole genome shotgun (WGS) entry which is preliminary data.</text>
</comment>
<organism evidence="1 2">
    <name type="scientific">Coccomyxa subellipsoidea (strain C-169)</name>
    <name type="common">Green microalga</name>
    <dbReference type="NCBI Taxonomy" id="574566"/>
    <lineage>
        <taxon>Eukaryota</taxon>
        <taxon>Viridiplantae</taxon>
        <taxon>Chlorophyta</taxon>
        <taxon>core chlorophytes</taxon>
        <taxon>Trebouxiophyceae</taxon>
        <taxon>Trebouxiophyceae incertae sedis</taxon>
        <taxon>Coccomyxaceae</taxon>
        <taxon>Coccomyxa</taxon>
        <taxon>Coccomyxa subellipsoidea</taxon>
    </lineage>
</organism>
<dbReference type="KEGG" id="csl:COCSUDRAFT_60370"/>
<sequence>MVTGQSVTLNLVGNGQTVDIGEALLNTGTINTQLCAGVSYSLQGDYSLNGTKVFTITFAGGTDIATGAYPSCAGKTLIQGELIGSQPPNNLSVEVIDCSSTPPVTGAPTPPATPPPAKQDLLSILAAAKKRIDKAVHDAIVSQLRSVVG</sequence>
<reference evidence="1 2" key="1">
    <citation type="journal article" date="2012" name="Genome Biol.">
        <title>The genome of the polar eukaryotic microalga coccomyxa subellipsoidea reveals traits of cold adaptation.</title>
        <authorList>
            <person name="Blanc G."/>
            <person name="Agarkova I."/>
            <person name="Grimwood J."/>
            <person name="Kuo A."/>
            <person name="Brueggeman A."/>
            <person name="Dunigan D."/>
            <person name="Gurnon J."/>
            <person name="Ladunga I."/>
            <person name="Lindquist E."/>
            <person name="Lucas S."/>
            <person name="Pangilinan J."/>
            <person name="Proschold T."/>
            <person name="Salamov A."/>
            <person name="Schmutz J."/>
            <person name="Weeks D."/>
            <person name="Yamada T."/>
            <person name="Claverie J.M."/>
            <person name="Grigoriev I."/>
            <person name="Van Etten J."/>
            <person name="Lomsadze A."/>
            <person name="Borodovsky M."/>
        </authorList>
    </citation>
    <scope>NUCLEOTIDE SEQUENCE [LARGE SCALE GENOMIC DNA]</scope>
    <source>
        <strain evidence="1 2">C-169</strain>
    </source>
</reference>
<dbReference type="AlphaFoldDB" id="I0YJ37"/>